<dbReference type="AlphaFoldDB" id="A0A835PWZ6"/>
<organism evidence="1 2">
    <name type="scientific">Vanilla planifolia</name>
    <name type="common">Vanilla</name>
    <dbReference type="NCBI Taxonomy" id="51239"/>
    <lineage>
        <taxon>Eukaryota</taxon>
        <taxon>Viridiplantae</taxon>
        <taxon>Streptophyta</taxon>
        <taxon>Embryophyta</taxon>
        <taxon>Tracheophyta</taxon>
        <taxon>Spermatophyta</taxon>
        <taxon>Magnoliopsida</taxon>
        <taxon>Liliopsida</taxon>
        <taxon>Asparagales</taxon>
        <taxon>Orchidaceae</taxon>
        <taxon>Vanilloideae</taxon>
        <taxon>Vanilleae</taxon>
        <taxon>Vanilla</taxon>
    </lineage>
</organism>
<evidence type="ECO:0000313" key="2">
    <source>
        <dbReference type="Proteomes" id="UP000639772"/>
    </source>
</evidence>
<gene>
    <name evidence="1" type="ORF">HPP92_023119</name>
</gene>
<comment type="caution">
    <text evidence="1">The sequence shown here is derived from an EMBL/GenBank/DDBJ whole genome shotgun (WGS) entry which is preliminary data.</text>
</comment>
<dbReference type="EMBL" id="JADCNM010000012">
    <property type="protein sequence ID" value="KAG0459991.1"/>
    <property type="molecule type" value="Genomic_DNA"/>
</dbReference>
<sequence>MQGESTTFVVFRPIARFFSSHPPTVRRRWHGFGTKMFRTDVFLASPWCSYRDDFALCPVLTISSFSLTASKSGGLLIKRCPPPRSSST</sequence>
<proteinExistence type="predicted"/>
<dbReference type="Proteomes" id="UP000639772">
    <property type="component" value="Chromosome 12"/>
</dbReference>
<reference evidence="1 2" key="1">
    <citation type="journal article" date="2020" name="Nat. Food">
        <title>A phased Vanilla planifolia genome enables genetic improvement of flavour and production.</title>
        <authorList>
            <person name="Hasing T."/>
            <person name="Tang H."/>
            <person name="Brym M."/>
            <person name="Khazi F."/>
            <person name="Huang T."/>
            <person name="Chambers A.H."/>
        </authorList>
    </citation>
    <scope>NUCLEOTIDE SEQUENCE [LARGE SCALE GENOMIC DNA]</scope>
    <source>
        <tissue evidence="1">Leaf</tissue>
    </source>
</reference>
<evidence type="ECO:0000313" key="1">
    <source>
        <dbReference type="EMBL" id="KAG0459991.1"/>
    </source>
</evidence>
<protein>
    <submittedName>
        <fullName evidence="1">Uncharacterized protein</fullName>
    </submittedName>
</protein>
<accession>A0A835PWZ6</accession>
<name>A0A835PWZ6_VANPL</name>